<feature type="transmembrane region" description="Helical" evidence="6">
    <location>
        <begin position="369"/>
        <end position="388"/>
    </location>
</feature>
<feature type="transmembrane region" description="Helical" evidence="6">
    <location>
        <begin position="224"/>
        <end position="246"/>
    </location>
</feature>
<keyword evidence="4 6" id="KW-1133">Transmembrane helix</keyword>
<feature type="transmembrane region" description="Helical" evidence="6">
    <location>
        <begin position="394"/>
        <end position="412"/>
    </location>
</feature>
<keyword evidence="5 6" id="KW-0472">Membrane</keyword>
<feature type="transmembrane region" description="Helical" evidence="6">
    <location>
        <begin position="22"/>
        <end position="41"/>
    </location>
</feature>
<feature type="transmembrane region" description="Helical" evidence="6">
    <location>
        <begin position="338"/>
        <end position="362"/>
    </location>
</feature>
<proteinExistence type="predicted"/>
<name>A0A7I9YNL4_MYCBU</name>
<keyword evidence="3 6" id="KW-0812">Transmembrane</keyword>
<evidence type="ECO:0000256" key="3">
    <source>
        <dbReference type="ARBA" id="ARBA00022692"/>
    </source>
</evidence>
<protein>
    <recommendedName>
        <fullName evidence="9">Integral membrane protein</fullName>
    </recommendedName>
</protein>
<feature type="transmembrane region" description="Helical" evidence="6">
    <location>
        <begin position="96"/>
        <end position="116"/>
    </location>
</feature>
<evidence type="ECO:0000313" key="8">
    <source>
        <dbReference type="Proteomes" id="UP000465360"/>
    </source>
</evidence>
<dbReference type="PANTHER" id="PTHR30250:SF11">
    <property type="entry name" value="O-ANTIGEN TRANSPORTER-RELATED"/>
    <property type="match status" value="1"/>
</dbReference>
<evidence type="ECO:0000256" key="1">
    <source>
        <dbReference type="ARBA" id="ARBA00004651"/>
    </source>
</evidence>
<dbReference type="EMBL" id="BLKZ01000001">
    <property type="protein sequence ID" value="GFG90218.1"/>
    <property type="molecule type" value="Genomic_DNA"/>
</dbReference>
<feature type="transmembrane region" description="Helical" evidence="6">
    <location>
        <begin position="128"/>
        <end position="150"/>
    </location>
</feature>
<reference evidence="7 8" key="1">
    <citation type="journal article" date="2019" name="Emerg. Microbes Infect.">
        <title>Comprehensive subspecies identification of 175 nontuberculous mycobacteria species based on 7547 genomic profiles.</title>
        <authorList>
            <person name="Matsumoto Y."/>
            <person name="Kinjo T."/>
            <person name="Motooka D."/>
            <person name="Nabeya D."/>
            <person name="Jung N."/>
            <person name="Uechi K."/>
            <person name="Horii T."/>
            <person name="Iida T."/>
            <person name="Fujita J."/>
            <person name="Nakamura S."/>
        </authorList>
    </citation>
    <scope>NUCLEOTIDE SEQUENCE [LARGE SCALE GENOMIC DNA]</scope>
    <source>
        <strain evidence="7 8">JCM 30725</strain>
    </source>
</reference>
<organism evidence="7 8">
    <name type="scientific">Mycobacterium bourgelatii</name>
    <dbReference type="NCBI Taxonomy" id="1273442"/>
    <lineage>
        <taxon>Bacteria</taxon>
        <taxon>Bacillati</taxon>
        <taxon>Actinomycetota</taxon>
        <taxon>Actinomycetes</taxon>
        <taxon>Mycobacteriales</taxon>
        <taxon>Mycobacteriaceae</taxon>
        <taxon>Mycobacterium</taxon>
    </lineage>
</organism>
<accession>A0A7I9YNL4</accession>
<evidence type="ECO:0000313" key="7">
    <source>
        <dbReference type="EMBL" id="GFG90218.1"/>
    </source>
</evidence>
<dbReference type="Proteomes" id="UP000465360">
    <property type="component" value="Unassembled WGS sequence"/>
</dbReference>
<evidence type="ECO:0000256" key="2">
    <source>
        <dbReference type="ARBA" id="ARBA00022475"/>
    </source>
</evidence>
<dbReference type="GO" id="GO:0005886">
    <property type="term" value="C:plasma membrane"/>
    <property type="evidence" value="ECO:0007669"/>
    <property type="project" value="UniProtKB-SubCell"/>
</dbReference>
<dbReference type="AlphaFoldDB" id="A0A7I9YNL4"/>
<gene>
    <name evidence="7" type="ORF">MBOU_22600</name>
</gene>
<keyword evidence="8" id="KW-1185">Reference proteome</keyword>
<dbReference type="PANTHER" id="PTHR30250">
    <property type="entry name" value="PST FAMILY PREDICTED COLANIC ACID TRANSPORTER"/>
    <property type="match status" value="1"/>
</dbReference>
<comment type="caution">
    <text evidence="7">The sequence shown here is derived from an EMBL/GenBank/DDBJ whole genome shotgun (WGS) entry which is preliminary data.</text>
</comment>
<evidence type="ECO:0008006" key="9">
    <source>
        <dbReference type="Google" id="ProtNLM"/>
    </source>
</evidence>
<evidence type="ECO:0000256" key="4">
    <source>
        <dbReference type="ARBA" id="ARBA00022989"/>
    </source>
</evidence>
<evidence type="ECO:0000256" key="5">
    <source>
        <dbReference type="ARBA" id="ARBA00023136"/>
    </source>
</evidence>
<feature type="transmembrane region" description="Helical" evidence="6">
    <location>
        <begin position="47"/>
        <end position="70"/>
    </location>
</feature>
<sequence length="422" mass="43067">MNEVGDPSASAGAVARGSVARVGSATALTAICVYAVIYLAARNMPPASFSVFGVFWGALGVATGAANGLLQVTTREIRMTRYSGISADRCTHPLRVAWMIGSVAAIVIAGTSPLWSRQIFAEPRELSVWLLSAGLAGFCLQAALLGALAGANGWTQYGALMVTDAVIRLTVALAAVAMGWGLSGFLWATAAGAGAWLLLLAFSPTARAAARLLAPESTMRFLHGAAHSITAALASAILVMGFPVLLKATSDQLGTRGGVIILAVTLTRAPLLVPLSAMQGNLIAHFVDQRTERIRALLAPAAVIVGIGAVGVLAAGLIGPWLLRAGFGADYVASGPLMAWLTAAAVAIAMLSLTGAATVAAALHRAYSLGWVGATAASTLLLLLPTALETRTVIALLCGPLVGIAIHLVALAQPVTDQRRSL</sequence>
<evidence type="ECO:0000256" key="6">
    <source>
        <dbReference type="SAM" id="Phobius"/>
    </source>
</evidence>
<dbReference type="RefSeq" id="WP_163711581.1">
    <property type="nucleotide sequence ID" value="NZ_BLKZ01000001.1"/>
</dbReference>
<dbReference type="InterPro" id="IPR050833">
    <property type="entry name" value="Poly_Biosynth_Transport"/>
</dbReference>
<keyword evidence="2" id="KW-1003">Cell membrane</keyword>
<feature type="transmembrane region" description="Helical" evidence="6">
    <location>
        <begin position="297"/>
        <end position="318"/>
    </location>
</feature>
<comment type="subcellular location">
    <subcellularLocation>
        <location evidence="1">Cell membrane</location>
        <topology evidence="1">Multi-pass membrane protein</topology>
    </subcellularLocation>
</comment>